<comment type="caution">
    <text evidence="3">The sequence shown here is derived from an EMBL/GenBank/DDBJ whole genome shotgun (WGS) entry which is preliminary data.</text>
</comment>
<dbReference type="Pfam" id="PF04082">
    <property type="entry name" value="Fungal_trans"/>
    <property type="match status" value="1"/>
</dbReference>
<proteinExistence type="predicted"/>
<keyword evidence="4" id="KW-1185">Reference proteome</keyword>
<evidence type="ECO:0000313" key="3">
    <source>
        <dbReference type="EMBL" id="VUC31695.1"/>
    </source>
</evidence>
<protein>
    <recommendedName>
        <fullName evidence="2">Xylanolytic transcriptional activator regulatory domain-containing protein</fullName>
    </recommendedName>
</protein>
<dbReference type="EMBL" id="CABFNS010000833">
    <property type="protein sequence ID" value="VUC31695.1"/>
    <property type="molecule type" value="Genomic_DNA"/>
</dbReference>
<dbReference type="Proteomes" id="UP000766486">
    <property type="component" value="Unassembled WGS sequence"/>
</dbReference>
<dbReference type="PANTHER" id="PTHR31668:SF4">
    <property type="entry name" value="TRANSCRIPTIONAL ACTIVATOR PROTEIN DAL81"/>
    <property type="match status" value="1"/>
</dbReference>
<gene>
    <name evidence="3" type="ORF">CLO192961_LOCUS305692</name>
</gene>
<evidence type="ECO:0000313" key="4">
    <source>
        <dbReference type="Proteomes" id="UP000766486"/>
    </source>
</evidence>
<reference evidence="3 4" key="1">
    <citation type="submission" date="2019-06" db="EMBL/GenBank/DDBJ databases">
        <authorList>
            <person name="Broberg M."/>
        </authorList>
    </citation>
    <scope>NUCLEOTIDE SEQUENCE [LARGE SCALE GENOMIC DNA]</scope>
</reference>
<organism evidence="3 4">
    <name type="scientific">Bionectria ochroleuca</name>
    <name type="common">Gliocladium roseum</name>
    <dbReference type="NCBI Taxonomy" id="29856"/>
    <lineage>
        <taxon>Eukaryota</taxon>
        <taxon>Fungi</taxon>
        <taxon>Dikarya</taxon>
        <taxon>Ascomycota</taxon>
        <taxon>Pezizomycotina</taxon>
        <taxon>Sordariomycetes</taxon>
        <taxon>Hypocreomycetidae</taxon>
        <taxon>Hypocreales</taxon>
        <taxon>Bionectriaceae</taxon>
        <taxon>Clonostachys</taxon>
    </lineage>
</organism>
<dbReference type="InterPro" id="IPR050797">
    <property type="entry name" value="Carb_Metab_Trans_Reg"/>
</dbReference>
<sequence>MVYQRMMQPDLSFVFSGPPPILSSHQNPTVSRGYELAELNLADKVRSEARQVFTKEMVAAFSDLFARFVHPYLPIVSKSDLINNTDVLFETPALLFAIAATARHFVTYDEQLCLKLAVIPSAELLYRLCWKALQAEIAAPSLDTVQALILLLHRHVPDELSFEGAMDSNLRGLLVSSAHILGLNHDPGNWTSIPLGQRKLRKRTWWATLMTEKWMAFSDGMPSQLGAQDQSVLPLDDDDLDDGVEDFGLSSHRPSPFIYMTRLTLILDEVVQSFFTAAASATTSKSLDRSLDIAKSLRSRLKEWDEALPPGLQVCNQNPSSDAEEVTLNGNYSLYLAYITVHLAIYRALLRPISLADMRQDDSAHMVEDMDSLDSTAVGAVFEGAAANLKKLVTYVSSLPPAAWDAFWPGCKPSASRVMLYTTNHESL</sequence>
<dbReference type="CDD" id="cd12148">
    <property type="entry name" value="fungal_TF_MHR"/>
    <property type="match status" value="1"/>
</dbReference>
<name>A0ABY6UKA1_BIOOC</name>
<accession>A0ABY6UKA1</accession>
<evidence type="ECO:0000259" key="2">
    <source>
        <dbReference type="Pfam" id="PF04082"/>
    </source>
</evidence>
<dbReference type="InterPro" id="IPR007219">
    <property type="entry name" value="XnlR_reg_dom"/>
</dbReference>
<keyword evidence="1" id="KW-0539">Nucleus</keyword>
<dbReference type="PANTHER" id="PTHR31668">
    <property type="entry name" value="GLUCOSE TRANSPORT TRANSCRIPTION REGULATOR RGT1-RELATED-RELATED"/>
    <property type="match status" value="1"/>
</dbReference>
<feature type="domain" description="Xylanolytic transcriptional activator regulatory" evidence="2">
    <location>
        <begin position="63"/>
        <end position="304"/>
    </location>
</feature>
<evidence type="ECO:0000256" key="1">
    <source>
        <dbReference type="ARBA" id="ARBA00023242"/>
    </source>
</evidence>